<dbReference type="Proteomes" id="UP000308197">
    <property type="component" value="Unassembled WGS sequence"/>
</dbReference>
<dbReference type="EMBL" id="ML211628">
    <property type="protein sequence ID" value="TFK81269.1"/>
    <property type="molecule type" value="Genomic_DNA"/>
</dbReference>
<evidence type="ECO:0000256" key="1">
    <source>
        <dbReference type="SAM" id="MobiDB-lite"/>
    </source>
</evidence>
<reference evidence="2 3" key="1">
    <citation type="journal article" date="2019" name="Nat. Ecol. Evol.">
        <title>Megaphylogeny resolves global patterns of mushroom evolution.</title>
        <authorList>
            <person name="Varga T."/>
            <person name="Krizsan K."/>
            <person name="Foldi C."/>
            <person name="Dima B."/>
            <person name="Sanchez-Garcia M."/>
            <person name="Sanchez-Ramirez S."/>
            <person name="Szollosi G.J."/>
            <person name="Szarkandi J.G."/>
            <person name="Papp V."/>
            <person name="Albert L."/>
            <person name="Andreopoulos W."/>
            <person name="Angelini C."/>
            <person name="Antonin V."/>
            <person name="Barry K.W."/>
            <person name="Bougher N.L."/>
            <person name="Buchanan P."/>
            <person name="Buyck B."/>
            <person name="Bense V."/>
            <person name="Catcheside P."/>
            <person name="Chovatia M."/>
            <person name="Cooper J."/>
            <person name="Damon W."/>
            <person name="Desjardin D."/>
            <person name="Finy P."/>
            <person name="Geml J."/>
            <person name="Haridas S."/>
            <person name="Hughes K."/>
            <person name="Justo A."/>
            <person name="Karasinski D."/>
            <person name="Kautmanova I."/>
            <person name="Kiss B."/>
            <person name="Kocsube S."/>
            <person name="Kotiranta H."/>
            <person name="LaButti K.M."/>
            <person name="Lechner B.E."/>
            <person name="Liimatainen K."/>
            <person name="Lipzen A."/>
            <person name="Lukacs Z."/>
            <person name="Mihaltcheva S."/>
            <person name="Morgado L.N."/>
            <person name="Niskanen T."/>
            <person name="Noordeloos M.E."/>
            <person name="Ohm R.A."/>
            <person name="Ortiz-Santana B."/>
            <person name="Ovrebo C."/>
            <person name="Racz N."/>
            <person name="Riley R."/>
            <person name="Savchenko A."/>
            <person name="Shiryaev A."/>
            <person name="Soop K."/>
            <person name="Spirin V."/>
            <person name="Szebenyi C."/>
            <person name="Tomsovsky M."/>
            <person name="Tulloss R.E."/>
            <person name="Uehling J."/>
            <person name="Grigoriev I.V."/>
            <person name="Vagvolgyi C."/>
            <person name="Papp T."/>
            <person name="Martin F.M."/>
            <person name="Miettinen O."/>
            <person name="Hibbett D.S."/>
            <person name="Nagy L.G."/>
        </authorList>
    </citation>
    <scope>NUCLEOTIDE SEQUENCE [LARGE SCALE GENOMIC DNA]</scope>
    <source>
        <strain evidence="2 3">HHB13444</strain>
    </source>
</reference>
<keyword evidence="3" id="KW-1185">Reference proteome</keyword>
<accession>A0A5C3NWW4</accession>
<feature type="compositionally biased region" description="Polar residues" evidence="1">
    <location>
        <begin position="215"/>
        <end position="224"/>
    </location>
</feature>
<gene>
    <name evidence="2" type="ORF">K466DRAFT_344390</name>
</gene>
<dbReference type="InParanoid" id="A0A5C3NWW4"/>
<feature type="region of interest" description="Disordered" evidence="1">
    <location>
        <begin position="199"/>
        <end position="224"/>
    </location>
</feature>
<proteinExistence type="predicted"/>
<evidence type="ECO:0000313" key="3">
    <source>
        <dbReference type="Proteomes" id="UP000308197"/>
    </source>
</evidence>
<dbReference type="AlphaFoldDB" id="A0A5C3NWW4"/>
<evidence type="ECO:0000313" key="2">
    <source>
        <dbReference type="EMBL" id="TFK81269.1"/>
    </source>
</evidence>
<name>A0A5C3NWW4_9APHY</name>
<sequence length="224" mass="25334">MYLLAPGLATTHLQGAWIGRRCEAEHLLREKRTGTKLGSRAEADNHVAPQCVRTVPADPLTRPSFPDLRIFPPSCLSQLSDVVRRPVFDCLFKRSTNRFVLSRSFLRLTYFSCSLALRKFSAWGRSARGIKQAHPSLSHKPLRRLAPNEYPRASIYTRVPNTAPAFADLKDSQHFPSRRPSRCLSVPVRRRPLPRQWETPVNYSRPAGMGAPRLTRQSTALTPP</sequence>
<protein>
    <submittedName>
        <fullName evidence="2">Uncharacterized protein</fullName>
    </submittedName>
</protein>
<organism evidence="2 3">
    <name type="scientific">Polyporus arcularius HHB13444</name>
    <dbReference type="NCBI Taxonomy" id="1314778"/>
    <lineage>
        <taxon>Eukaryota</taxon>
        <taxon>Fungi</taxon>
        <taxon>Dikarya</taxon>
        <taxon>Basidiomycota</taxon>
        <taxon>Agaricomycotina</taxon>
        <taxon>Agaricomycetes</taxon>
        <taxon>Polyporales</taxon>
        <taxon>Polyporaceae</taxon>
        <taxon>Polyporus</taxon>
    </lineage>
</organism>